<dbReference type="Gene3D" id="3.40.50.720">
    <property type="entry name" value="NAD(P)-binding Rossmann-like Domain"/>
    <property type="match status" value="1"/>
</dbReference>
<evidence type="ECO:0000256" key="2">
    <source>
        <dbReference type="ARBA" id="ARBA00023002"/>
    </source>
</evidence>
<organism evidence="5 6">
    <name type="scientific">Bosea caraganae</name>
    <dbReference type="NCBI Taxonomy" id="2763117"/>
    <lineage>
        <taxon>Bacteria</taxon>
        <taxon>Pseudomonadati</taxon>
        <taxon>Pseudomonadota</taxon>
        <taxon>Alphaproteobacteria</taxon>
        <taxon>Hyphomicrobiales</taxon>
        <taxon>Boseaceae</taxon>
        <taxon>Bosea</taxon>
    </lineage>
</organism>
<dbReference type="GO" id="GO:0016491">
    <property type="term" value="F:oxidoreductase activity"/>
    <property type="evidence" value="ECO:0007669"/>
    <property type="project" value="UniProtKB-KW"/>
</dbReference>
<evidence type="ECO:0000256" key="1">
    <source>
        <dbReference type="ARBA" id="ARBA00007637"/>
    </source>
</evidence>
<evidence type="ECO:0000313" key="5">
    <source>
        <dbReference type="EMBL" id="RDJ28126.1"/>
    </source>
</evidence>
<dbReference type="AlphaFoldDB" id="A0A370LB43"/>
<evidence type="ECO:0000259" key="4">
    <source>
        <dbReference type="Pfam" id="PF01370"/>
    </source>
</evidence>
<evidence type="ECO:0000313" key="6">
    <source>
        <dbReference type="Proteomes" id="UP000255207"/>
    </source>
</evidence>
<dbReference type="PANTHER" id="PTHR43103:SF5">
    <property type="entry name" value="4-EPIMERASE, PUTATIVE (AFU_ORTHOLOGUE AFUA_7G00360)-RELATED"/>
    <property type="match status" value="1"/>
</dbReference>
<dbReference type="RefSeq" id="WP_114828251.1">
    <property type="nucleotide sequence ID" value="NZ_QQTO01000037.1"/>
</dbReference>
<reference evidence="6" key="1">
    <citation type="submission" date="2018-07" db="EMBL/GenBank/DDBJ databases">
        <authorList>
            <person name="Safronova V.I."/>
            <person name="Chirak E.R."/>
            <person name="Sazanova A.L."/>
        </authorList>
    </citation>
    <scope>NUCLEOTIDE SEQUENCE [LARGE SCALE GENOMIC DNA]</scope>
    <source>
        <strain evidence="6">RCAM04685</strain>
    </source>
</reference>
<evidence type="ECO:0000256" key="3">
    <source>
        <dbReference type="ARBA" id="ARBA00023027"/>
    </source>
</evidence>
<dbReference type="InterPro" id="IPR001509">
    <property type="entry name" value="Epimerase_deHydtase"/>
</dbReference>
<comment type="similarity">
    <text evidence="1">Belongs to the NAD(P)-dependent epimerase/dehydratase family.</text>
</comment>
<keyword evidence="2" id="KW-0560">Oxidoreductase</keyword>
<dbReference type="SUPFAM" id="SSF51735">
    <property type="entry name" value="NAD(P)-binding Rossmann-fold domains"/>
    <property type="match status" value="1"/>
</dbReference>
<dbReference type="PANTHER" id="PTHR43103">
    <property type="entry name" value="NUCLEOSIDE-DIPHOSPHATE-SUGAR EPIMERASE"/>
    <property type="match status" value="1"/>
</dbReference>
<comment type="caution">
    <text evidence="5">The sequence shown here is derived from an EMBL/GenBank/DDBJ whole genome shotgun (WGS) entry which is preliminary data.</text>
</comment>
<protein>
    <submittedName>
        <fullName evidence="5">NAD(P)-dependent oxidoreductase</fullName>
    </submittedName>
</protein>
<dbReference type="InterPro" id="IPR036291">
    <property type="entry name" value="NAD(P)-bd_dom_sf"/>
</dbReference>
<dbReference type="OrthoDB" id="8770295at2"/>
<keyword evidence="3" id="KW-0520">NAD</keyword>
<dbReference type="Pfam" id="PF01370">
    <property type="entry name" value="Epimerase"/>
    <property type="match status" value="1"/>
</dbReference>
<accession>A0A370LB43</accession>
<dbReference type="EMBL" id="QQTP01000002">
    <property type="protein sequence ID" value="RDJ28126.1"/>
    <property type="molecule type" value="Genomic_DNA"/>
</dbReference>
<gene>
    <name evidence="5" type="ORF">DWE98_05905</name>
</gene>
<proteinExistence type="inferred from homology"/>
<sequence>MTLKRILITGAAGGLGQMLRPELKGMAEIIRLSSRRPLEPGPHEEFVACDLADAPAVDRLLEGVDAVVHMGGHASEAPWDVILSANIVGAINLWEAARKAGTKRIIFASSNHAIGLYTRQDKLDHTSPARPDGRYGLSKAFGEDLANLYAYKYGIRALCMRIGSTFPKPKSRRMLSTWMSYPDMVEMTRIGLTADYLYEIVYGVSDNDRNWWDNSNAYRLGFRPQDNAERFVDEVGAIGEATELAEHFQGGRLAATEYDGKPRGEGQ</sequence>
<name>A0A370LB43_9HYPH</name>
<dbReference type="Proteomes" id="UP000255207">
    <property type="component" value="Unassembled WGS sequence"/>
</dbReference>
<feature type="domain" description="NAD-dependent epimerase/dehydratase" evidence="4">
    <location>
        <begin position="6"/>
        <end position="166"/>
    </location>
</feature>
<keyword evidence="6" id="KW-1185">Reference proteome</keyword>